<feature type="region of interest" description="Disordered" evidence="1">
    <location>
        <begin position="62"/>
        <end position="87"/>
    </location>
</feature>
<reference evidence="2" key="1">
    <citation type="journal article" date="2022" name="bioRxiv">
        <title>Sequencing and chromosome-scale assembly of the giantPleurodeles waltlgenome.</title>
        <authorList>
            <person name="Brown T."/>
            <person name="Elewa A."/>
            <person name="Iarovenko S."/>
            <person name="Subramanian E."/>
            <person name="Araus A.J."/>
            <person name="Petzold A."/>
            <person name="Susuki M."/>
            <person name="Suzuki K.-i.T."/>
            <person name="Hayashi T."/>
            <person name="Toyoda A."/>
            <person name="Oliveira C."/>
            <person name="Osipova E."/>
            <person name="Leigh N.D."/>
            <person name="Simon A."/>
            <person name="Yun M.H."/>
        </authorList>
    </citation>
    <scope>NUCLEOTIDE SEQUENCE</scope>
    <source>
        <strain evidence="2">20211129_DDA</strain>
        <tissue evidence="2">Liver</tissue>
    </source>
</reference>
<keyword evidence="3" id="KW-1185">Reference proteome</keyword>
<feature type="compositionally biased region" description="Low complexity" evidence="1">
    <location>
        <begin position="68"/>
        <end position="79"/>
    </location>
</feature>
<gene>
    <name evidence="2" type="ORF">NDU88_004411</name>
</gene>
<sequence>MPDWDKGPSRQILRRQHSLRVAAAGKGASLVDAVRWGGDPGERGDGWRGGLGGVLRPMPEVGRSANWARRPGGSARGSRIMPLGPHY</sequence>
<name>A0AAV7MX42_PLEWA</name>
<evidence type="ECO:0000256" key="1">
    <source>
        <dbReference type="SAM" id="MobiDB-lite"/>
    </source>
</evidence>
<proteinExistence type="predicted"/>
<dbReference type="EMBL" id="JANPWB010000013">
    <property type="protein sequence ID" value="KAJ1107014.1"/>
    <property type="molecule type" value="Genomic_DNA"/>
</dbReference>
<dbReference type="Proteomes" id="UP001066276">
    <property type="component" value="Chromosome 9"/>
</dbReference>
<evidence type="ECO:0000313" key="3">
    <source>
        <dbReference type="Proteomes" id="UP001066276"/>
    </source>
</evidence>
<accession>A0AAV7MX42</accession>
<comment type="caution">
    <text evidence="2">The sequence shown here is derived from an EMBL/GenBank/DDBJ whole genome shotgun (WGS) entry which is preliminary data.</text>
</comment>
<evidence type="ECO:0000313" key="2">
    <source>
        <dbReference type="EMBL" id="KAJ1107014.1"/>
    </source>
</evidence>
<dbReference type="AlphaFoldDB" id="A0AAV7MX42"/>
<organism evidence="2 3">
    <name type="scientific">Pleurodeles waltl</name>
    <name type="common">Iberian ribbed newt</name>
    <dbReference type="NCBI Taxonomy" id="8319"/>
    <lineage>
        <taxon>Eukaryota</taxon>
        <taxon>Metazoa</taxon>
        <taxon>Chordata</taxon>
        <taxon>Craniata</taxon>
        <taxon>Vertebrata</taxon>
        <taxon>Euteleostomi</taxon>
        <taxon>Amphibia</taxon>
        <taxon>Batrachia</taxon>
        <taxon>Caudata</taxon>
        <taxon>Salamandroidea</taxon>
        <taxon>Salamandridae</taxon>
        <taxon>Pleurodelinae</taxon>
        <taxon>Pleurodeles</taxon>
    </lineage>
</organism>
<protein>
    <submittedName>
        <fullName evidence="2">Uncharacterized protein</fullName>
    </submittedName>
</protein>